<accession>A0A8J5IAY9</accession>
<reference evidence="2" key="1">
    <citation type="submission" date="2021-01" db="EMBL/GenBank/DDBJ databases">
        <title>Phytophthora aleatoria, a newly-described species from Pinus radiata is distinct from Phytophthora cactorum isolates based on comparative genomics.</title>
        <authorList>
            <person name="Mcdougal R."/>
            <person name="Panda P."/>
            <person name="Williams N."/>
            <person name="Studholme D.J."/>
        </authorList>
    </citation>
    <scope>NUCLEOTIDE SEQUENCE</scope>
    <source>
        <strain evidence="2">NZFS 4037</strain>
    </source>
</reference>
<dbReference type="AlphaFoldDB" id="A0A8J5IAY9"/>
<evidence type="ECO:0000313" key="2">
    <source>
        <dbReference type="EMBL" id="KAG6954357.1"/>
    </source>
</evidence>
<gene>
    <name evidence="2" type="ORF">JG688_00012388</name>
</gene>
<evidence type="ECO:0000313" key="3">
    <source>
        <dbReference type="Proteomes" id="UP000709295"/>
    </source>
</evidence>
<protein>
    <submittedName>
        <fullName evidence="2">Uncharacterized protein</fullName>
    </submittedName>
</protein>
<evidence type="ECO:0000256" key="1">
    <source>
        <dbReference type="SAM" id="MobiDB-lite"/>
    </source>
</evidence>
<feature type="compositionally biased region" description="Polar residues" evidence="1">
    <location>
        <begin position="50"/>
        <end position="62"/>
    </location>
</feature>
<proteinExistence type="predicted"/>
<keyword evidence="3" id="KW-1185">Reference proteome</keyword>
<feature type="region of interest" description="Disordered" evidence="1">
    <location>
        <begin position="1"/>
        <end position="128"/>
    </location>
</feature>
<comment type="caution">
    <text evidence="2">The sequence shown here is derived from an EMBL/GenBank/DDBJ whole genome shotgun (WGS) entry which is preliminary data.</text>
</comment>
<organism evidence="2 3">
    <name type="scientific">Phytophthora aleatoria</name>
    <dbReference type="NCBI Taxonomy" id="2496075"/>
    <lineage>
        <taxon>Eukaryota</taxon>
        <taxon>Sar</taxon>
        <taxon>Stramenopiles</taxon>
        <taxon>Oomycota</taxon>
        <taxon>Peronosporomycetes</taxon>
        <taxon>Peronosporales</taxon>
        <taxon>Peronosporaceae</taxon>
        <taxon>Phytophthora</taxon>
    </lineage>
</organism>
<dbReference type="EMBL" id="JAENGY010000954">
    <property type="protein sequence ID" value="KAG6954357.1"/>
    <property type="molecule type" value="Genomic_DNA"/>
</dbReference>
<name>A0A8J5IAY9_9STRA</name>
<sequence>MEVPCPNLHELGVSSGPDNTGEKQVTLAAMLWGGGPSGVAKEAPERHKVTGSSNVKVASNLSDPPAVPQEAMTGLELGDDEAEDNQKDEQTSETPEQKPQGLKEKSSDALAATLTKPLRDAQTSKRSVQEWHRRALHSSSVYRESFYTSNNEIHWEAIDDFMGTAVVTGHVAHSDQY</sequence>
<dbReference type="Proteomes" id="UP000709295">
    <property type="component" value="Unassembled WGS sequence"/>
</dbReference>
<feature type="compositionally biased region" description="Basic and acidic residues" evidence="1">
    <location>
        <begin position="117"/>
        <end position="128"/>
    </location>
</feature>